<name>A0A1A7C3K5_9BURK</name>
<dbReference type="RefSeq" id="WP_065308069.1">
    <property type="nucleotide sequence ID" value="NZ_LOCQ01000054.1"/>
</dbReference>
<dbReference type="Proteomes" id="UP000092713">
    <property type="component" value="Unassembled WGS sequence"/>
</dbReference>
<evidence type="ECO:0000313" key="2">
    <source>
        <dbReference type="EMBL" id="OBV39305.1"/>
    </source>
</evidence>
<dbReference type="Pfam" id="PF01471">
    <property type="entry name" value="PG_binding_1"/>
    <property type="match status" value="1"/>
</dbReference>
<dbReference type="Gene3D" id="1.10.101.10">
    <property type="entry name" value="PGBD-like superfamily/PGBD"/>
    <property type="match status" value="1"/>
</dbReference>
<dbReference type="EMBL" id="LOCQ01000054">
    <property type="protein sequence ID" value="OBV39305.1"/>
    <property type="molecule type" value="Genomic_DNA"/>
</dbReference>
<dbReference type="PANTHER" id="PTHR35894">
    <property type="entry name" value="GENERAL SECRETION PATHWAY PROTEIN A-RELATED"/>
    <property type="match status" value="1"/>
</dbReference>
<reference evidence="2 3" key="1">
    <citation type="submission" date="2016-04" db="EMBL/GenBank/DDBJ databases">
        <title>Draft genome sequence of Janthinobacterium psychrotolerans sp. nov., isolated from freshwater sediments in Denmark.</title>
        <authorList>
            <person name="Gong X."/>
            <person name="Skrivergaard S."/>
            <person name="Korsgaard B.S."/>
            <person name="Schreiber L."/>
            <person name="Marshall I.P."/>
            <person name="Finster K."/>
            <person name="Schramm A."/>
        </authorList>
    </citation>
    <scope>NUCLEOTIDE SEQUENCE [LARGE SCALE GENOMIC DNA]</scope>
    <source>
        <strain evidence="2 3">S3-2</strain>
    </source>
</reference>
<keyword evidence="3" id="KW-1185">Reference proteome</keyword>
<dbReference type="GO" id="GO:0016887">
    <property type="term" value="F:ATP hydrolysis activity"/>
    <property type="evidence" value="ECO:0007669"/>
    <property type="project" value="InterPro"/>
</dbReference>
<comment type="caution">
    <text evidence="2">The sequence shown here is derived from an EMBL/GenBank/DDBJ whole genome shotgun (WGS) entry which is preliminary data.</text>
</comment>
<dbReference type="Gene3D" id="3.90.70.10">
    <property type="entry name" value="Cysteine proteinases"/>
    <property type="match status" value="1"/>
</dbReference>
<dbReference type="SMART" id="SM00382">
    <property type="entry name" value="AAA"/>
    <property type="match status" value="1"/>
</dbReference>
<dbReference type="InterPro" id="IPR003593">
    <property type="entry name" value="AAA+_ATPase"/>
</dbReference>
<dbReference type="STRING" id="1747903.ASR47_1009120"/>
<evidence type="ECO:0000313" key="3">
    <source>
        <dbReference type="Proteomes" id="UP000092713"/>
    </source>
</evidence>
<evidence type="ECO:0000259" key="1">
    <source>
        <dbReference type="SMART" id="SM00382"/>
    </source>
</evidence>
<dbReference type="Pfam" id="PF13401">
    <property type="entry name" value="AAA_22"/>
    <property type="match status" value="1"/>
</dbReference>
<dbReference type="InterPro" id="IPR027417">
    <property type="entry name" value="P-loop_NTPase"/>
</dbReference>
<dbReference type="InterPro" id="IPR052026">
    <property type="entry name" value="ExeA_AAA_ATPase_DNA-bind"/>
</dbReference>
<dbReference type="InterPro" id="IPR036365">
    <property type="entry name" value="PGBD-like_sf"/>
</dbReference>
<dbReference type="AlphaFoldDB" id="A0A1A7C3K5"/>
<dbReference type="OrthoDB" id="9783370at2"/>
<gene>
    <name evidence="2" type="ORF">ASR47_1009120</name>
</gene>
<dbReference type="InterPro" id="IPR036366">
    <property type="entry name" value="PGBDSf"/>
</dbReference>
<proteinExistence type="predicted"/>
<dbReference type="InterPro" id="IPR049945">
    <property type="entry name" value="AAA_22"/>
</dbReference>
<dbReference type="PANTHER" id="PTHR35894:SF1">
    <property type="entry name" value="PHOSPHORIBULOKINASE _ URIDINE KINASE FAMILY"/>
    <property type="match status" value="1"/>
</dbReference>
<organism evidence="2 3">
    <name type="scientific">Janthinobacterium psychrotolerans</name>
    <dbReference type="NCBI Taxonomy" id="1747903"/>
    <lineage>
        <taxon>Bacteria</taxon>
        <taxon>Pseudomonadati</taxon>
        <taxon>Pseudomonadota</taxon>
        <taxon>Betaproteobacteria</taxon>
        <taxon>Burkholderiales</taxon>
        <taxon>Oxalobacteraceae</taxon>
        <taxon>Janthinobacterium</taxon>
    </lineage>
</organism>
<sequence length="543" mass="58068">MYTHYFQLKQSPFSIAPDPRYLFMSERHREALAHLLYGVGSGGGFVLLTGEIGAGKTTVCRCFMEQIPDNCQLAYIFNPKLSVEELLLSICEEFHIAPPAAAGAATASVKSHVDAINAHLLASHAQGKNNVLIIDEAQNLSAEVLEQLRLLTNLETSERKLLQIILIGQPELRAMLARAELEQLAQRVIARYHLGSLSEPETASYIHHRLAVAGSTARAPFGPRLMARIHKLSHGVPRRINLLCDRALLGAYVENQPQVTRQILRRAAAEVFGEAGAGAPATMAGGWRWPQLAGGVLAGAVLSGALAWHFMPVQQAAAPVAAVPPAKLAASAPDPVPAPAGVVLDRNAVLRQLAALWGEHLPAGDACQAAARAGLRCLQSRGGMAELRVLDRPAMLVLHGKDGGAEQPALLAKVQGDTASVNIDGQPVTIGVAELAQRSDGSFVTFWRAPRNWRDEVPVGARGPDVDWLAARLAQLHGLPLPAANLPLDADMQRLLREFQLSQNLKADGLPGPKTFMRLMQLGDNTEPRLSPAPAVAAAVVGK</sequence>
<dbReference type="Gene3D" id="3.40.50.300">
    <property type="entry name" value="P-loop containing nucleotide triphosphate hydrolases"/>
    <property type="match status" value="1"/>
</dbReference>
<protein>
    <submittedName>
        <fullName evidence="2">General secretion pathway protein A</fullName>
    </submittedName>
</protein>
<dbReference type="PATRIC" id="fig|1747903.4.peg.2888"/>
<dbReference type="SUPFAM" id="SSF52540">
    <property type="entry name" value="P-loop containing nucleoside triphosphate hydrolases"/>
    <property type="match status" value="1"/>
</dbReference>
<accession>A0A1A7C3K5</accession>
<dbReference type="InterPro" id="IPR002477">
    <property type="entry name" value="Peptidoglycan-bd-like"/>
</dbReference>
<feature type="domain" description="AAA+ ATPase" evidence="1">
    <location>
        <begin position="42"/>
        <end position="191"/>
    </location>
</feature>
<dbReference type="SUPFAM" id="SSF47090">
    <property type="entry name" value="PGBD-like"/>
    <property type="match status" value="1"/>
</dbReference>